<dbReference type="Proteomes" id="UP001144036">
    <property type="component" value="Unassembled WGS sequence"/>
</dbReference>
<keyword evidence="3" id="KW-1185">Reference proteome</keyword>
<evidence type="ECO:0000256" key="1">
    <source>
        <dbReference type="SAM" id="Coils"/>
    </source>
</evidence>
<comment type="caution">
    <text evidence="2">The sequence shown here is derived from an EMBL/GenBank/DDBJ whole genome shotgun (WGS) entry which is preliminary data.</text>
</comment>
<dbReference type="RefSeq" id="WP_270154067.1">
    <property type="nucleotide sequence ID" value="NZ_JAPNNL010000019.1"/>
</dbReference>
<feature type="coiled-coil region" evidence="1">
    <location>
        <begin position="3"/>
        <end position="66"/>
    </location>
</feature>
<protein>
    <recommendedName>
        <fullName evidence="4">DUF342 domain-containing protein</fullName>
    </recommendedName>
</protein>
<reference evidence="2" key="1">
    <citation type="submission" date="2022-11" db="EMBL/GenBank/DDBJ databases">
        <title>Nonomuraea corallina sp. nov., a new species of the genus Nonomuraea isolated from sea side sediment in Thai sea.</title>
        <authorList>
            <person name="Ngamcharungchit C."/>
            <person name="Matsumoto A."/>
            <person name="Suriyachadkun C."/>
            <person name="Panbangred W."/>
            <person name="Inahashi Y."/>
            <person name="Intra B."/>
        </authorList>
    </citation>
    <scope>NUCLEOTIDE SEQUENCE</scope>
    <source>
        <strain evidence="2">MCN248</strain>
    </source>
</reference>
<gene>
    <name evidence="2" type="ORF">OUY22_07515</name>
</gene>
<dbReference type="EMBL" id="JAPNNL010000019">
    <property type="protein sequence ID" value="MDA0633265.1"/>
    <property type="molecule type" value="Genomic_DNA"/>
</dbReference>
<proteinExistence type="predicted"/>
<organism evidence="2 3">
    <name type="scientific">Nonomuraea corallina</name>
    <dbReference type="NCBI Taxonomy" id="2989783"/>
    <lineage>
        <taxon>Bacteria</taxon>
        <taxon>Bacillati</taxon>
        <taxon>Actinomycetota</taxon>
        <taxon>Actinomycetes</taxon>
        <taxon>Streptosporangiales</taxon>
        <taxon>Streptosporangiaceae</taxon>
        <taxon>Nonomuraea</taxon>
    </lineage>
</organism>
<sequence length="70" mass="8056">MSIEDELRQLDEDIARLKQENREQREQISTMGATDQTEIAALINQADEQAGVISELEERRESLRRRLGDG</sequence>
<evidence type="ECO:0008006" key="4">
    <source>
        <dbReference type="Google" id="ProtNLM"/>
    </source>
</evidence>
<accession>A0ABT4S7X7</accession>
<evidence type="ECO:0000313" key="3">
    <source>
        <dbReference type="Proteomes" id="UP001144036"/>
    </source>
</evidence>
<keyword evidence="1" id="KW-0175">Coiled coil</keyword>
<name>A0ABT4S7X7_9ACTN</name>
<evidence type="ECO:0000313" key="2">
    <source>
        <dbReference type="EMBL" id="MDA0633265.1"/>
    </source>
</evidence>